<keyword evidence="2" id="KW-1185">Reference proteome</keyword>
<evidence type="ECO:0000313" key="1">
    <source>
        <dbReference type="EMBL" id="KRQ03804.1"/>
    </source>
</evidence>
<name>A0A0R3D8A0_9BRAD</name>
<proteinExistence type="predicted"/>
<reference evidence="1 2" key="1">
    <citation type="submission" date="2015-09" db="EMBL/GenBank/DDBJ databases">
        <title>Draft Genome Sequence of Bradyrhizobium manausense Strain BR 3351T, a Novel Symbiotic Nitrogen-Fixing Alphaproteobacterium Isolated from Brazilian Amazon Rain Forest.</title>
        <authorList>
            <person name="De Araujo J.L."/>
            <person name="Zilli J.E."/>
        </authorList>
    </citation>
    <scope>NUCLEOTIDE SEQUENCE [LARGE SCALE GENOMIC DNA]</scope>
    <source>
        <strain evidence="1 2">BR3351</strain>
    </source>
</reference>
<sequence length="60" mass="6414">MSLLAVDAALDLNVGGLTKRLESAQASIVDTMGQYQLAFAVPTWARGKPPADQPCPRNRC</sequence>
<accession>A0A0R3D8A0</accession>
<evidence type="ECO:0000313" key="2">
    <source>
        <dbReference type="Proteomes" id="UP000051936"/>
    </source>
</evidence>
<protein>
    <submittedName>
        <fullName evidence="1">Uncharacterized protein</fullName>
    </submittedName>
</protein>
<organism evidence="1 2">
    <name type="scientific">Bradyrhizobium manausense</name>
    <dbReference type="NCBI Taxonomy" id="989370"/>
    <lineage>
        <taxon>Bacteria</taxon>
        <taxon>Pseudomonadati</taxon>
        <taxon>Pseudomonadota</taxon>
        <taxon>Alphaproteobacteria</taxon>
        <taxon>Hyphomicrobiales</taxon>
        <taxon>Nitrobacteraceae</taxon>
        <taxon>Bradyrhizobium</taxon>
    </lineage>
</organism>
<dbReference type="EMBL" id="LJYG01000108">
    <property type="protein sequence ID" value="KRQ03804.1"/>
    <property type="molecule type" value="Genomic_DNA"/>
</dbReference>
<gene>
    <name evidence="1" type="ORF">AOQ71_33700</name>
</gene>
<dbReference type="OrthoDB" id="8256421at2"/>
<dbReference type="Proteomes" id="UP000051936">
    <property type="component" value="Unassembled WGS sequence"/>
</dbReference>
<dbReference type="AlphaFoldDB" id="A0A0R3D8A0"/>
<comment type="caution">
    <text evidence="1">The sequence shown here is derived from an EMBL/GenBank/DDBJ whole genome shotgun (WGS) entry which is preliminary data.</text>
</comment>